<evidence type="ECO:0000256" key="4">
    <source>
        <dbReference type="ARBA" id="ARBA00023125"/>
    </source>
</evidence>
<feature type="region of interest" description="Disordered" evidence="6">
    <location>
        <begin position="1"/>
        <end position="33"/>
    </location>
</feature>
<organism evidence="8 9">
    <name type="scientific">Pristionchus mayeri</name>
    <dbReference type="NCBI Taxonomy" id="1317129"/>
    <lineage>
        <taxon>Eukaryota</taxon>
        <taxon>Metazoa</taxon>
        <taxon>Ecdysozoa</taxon>
        <taxon>Nematoda</taxon>
        <taxon>Chromadorea</taxon>
        <taxon>Rhabditida</taxon>
        <taxon>Rhabditina</taxon>
        <taxon>Diplogasteromorpha</taxon>
        <taxon>Diplogasteroidea</taxon>
        <taxon>Neodiplogasteridae</taxon>
        <taxon>Pristionchus</taxon>
    </lineage>
</organism>
<dbReference type="Pfam" id="PF05485">
    <property type="entry name" value="THAP"/>
    <property type="match status" value="1"/>
</dbReference>
<comment type="caution">
    <text evidence="8">The sequence shown here is derived from an EMBL/GenBank/DDBJ whole genome shotgun (WGS) entry which is preliminary data.</text>
</comment>
<keyword evidence="2 5" id="KW-0863">Zinc-finger</keyword>
<dbReference type="InterPro" id="IPR006612">
    <property type="entry name" value="THAP_Znf"/>
</dbReference>
<gene>
    <name evidence="8" type="ORF">PMAYCL1PPCAC_27893</name>
</gene>
<evidence type="ECO:0000256" key="1">
    <source>
        <dbReference type="ARBA" id="ARBA00022723"/>
    </source>
</evidence>
<reference evidence="9" key="1">
    <citation type="submission" date="2022-10" db="EMBL/GenBank/DDBJ databases">
        <title>Genome assembly of Pristionchus species.</title>
        <authorList>
            <person name="Yoshida K."/>
            <person name="Sommer R.J."/>
        </authorList>
    </citation>
    <scope>NUCLEOTIDE SEQUENCE [LARGE SCALE GENOMIC DNA]</scope>
    <source>
        <strain evidence="9">RS5460</strain>
    </source>
</reference>
<name>A0AAN5D6Z8_9BILA</name>
<dbReference type="GO" id="GO:0003677">
    <property type="term" value="F:DNA binding"/>
    <property type="evidence" value="ECO:0007669"/>
    <property type="project" value="UniProtKB-UniRule"/>
</dbReference>
<feature type="domain" description="THAP-type" evidence="7">
    <location>
        <begin position="39"/>
        <end position="123"/>
    </location>
</feature>
<dbReference type="SUPFAM" id="SSF57716">
    <property type="entry name" value="Glucocorticoid receptor-like (DNA-binding domain)"/>
    <property type="match status" value="1"/>
</dbReference>
<evidence type="ECO:0000259" key="7">
    <source>
        <dbReference type="PROSITE" id="PS50950"/>
    </source>
</evidence>
<dbReference type="Proteomes" id="UP001328107">
    <property type="component" value="Unassembled WGS sequence"/>
</dbReference>
<keyword evidence="4 5" id="KW-0238">DNA-binding</keyword>
<feature type="compositionally biased region" description="Polar residues" evidence="6">
    <location>
        <begin position="1"/>
        <end position="12"/>
    </location>
</feature>
<evidence type="ECO:0000313" key="8">
    <source>
        <dbReference type="EMBL" id="GMR57698.1"/>
    </source>
</evidence>
<protein>
    <recommendedName>
        <fullName evidence="7">THAP-type domain-containing protein</fullName>
    </recommendedName>
</protein>
<keyword evidence="1" id="KW-0479">Metal-binding</keyword>
<evidence type="ECO:0000256" key="2">
    <source>
        <dbReference type="ARBA" id="ARBA00022771"/>
    </source>
</evidence>
<evidence type="ECO:0000256" key="3">
    <source>
        <dbReference type="ARBA" id="ARBA00022833"/>
    </source>
</evidence>
<dbReference type="GO" id="GO:0008270">
    <property type="term" value="F:zinc ion binding"/>
    <property type="evidence" value="ECO:0007669"/>
    <property type="project" value="UniProtKB-KW"/>
</dbReference>
<dbReference type="PROSITE" id="PS50950">
    <property type="entry name" value="ZF_THAP"/>
    <property type="match status" value="1"/>
</dbReference>
<dbReference type="EMBL" id="BTRK01000006">
    <property type="protein sequence ID" value="GMR57698.1"/>
    <property type="molecule type" value="Genomic_DNA"/>
</dbReference>
<sequence length="124" mass="14166">MNHTMVSPLDTTSEIKEEPIEIKDEPIDDLKQEEPTVNVRRRICVVCEQKQNERDMCQFTKHPKKRITWVNGVRSTPDGRISLLAHLSVMKSPYLCANHFAPSDFTHNAKGTGLKSDSVPFFEV</sequence>
<keyword evidence="3" id="KW-0862">Zinc</keyword>
<accession>A0AAN5D6Z8</accession>
<evidence type="ECO:0000313" key="9">
    <source>
        <dbReference type="Proteomes" id="UP001328107"/>
    </source>
</evidence>
<evidence type="ECO:0000256" key="6">
    <source>
        <dbReference type="SAM" id="MobiDB-lite"/>
    </source>
</evidence>
<feature type="non-terminal residue" evidence="8">
    <location>
        <position position="124"/>
    </location>
</feature>
<dbReference type="AlphaFoldDB" id="A0AAN5D6Z8"/>
<evidence type="ECO:0000256" key="5">
    <source>
        <dbReference type="PROSITE-ProRule" id="PRU00309"/>
    </source>
</evidence>
<keyword evidence="9" id="KW-1185">Reference proteome</keyword>
<proteinExistence type="predicted"/>
<feature type="compositionally biased region" description="Basic and acidic residues" evidence="6">
    <location>
        <begin position="13"/>
        <end position="33"/>
    </location>
</feature>